<protein>
    <recommendedName>
        <fullName evidence="7">Mitotic spindle assembly checkpoint protein MAD2A</fullName>
    </recommendedName>
    <alternativeName>
        <fullName evidence="8">Mitotic arrest deficient 2-like protein 1</fullName>
    </alternativeName>
</protein>
<evidence type="ECO:0000313" key="10">
    <source>
        <dbReference type="Proteomes" id="UP000887565"/>
    </source>
</evidence>
<comment type="similarity">
    <text evidence="2">Belongs to the MAD2 family.</text>
</comment>
<dbReference type="GO" id="GO:0007094">
    <property type="term" value="P:mitotic spindle assembly checkpoint signaling"/>
    <property type="evidence" value="ECO:0007669"/>
    <property type="project" value="TreeGrafter"/>
</dbReference>
<dbReference type="PANTHER" id="PTHR11842">
    <property type="entry name" value="MITOTIC SPINDLE ASSEMBLY CHECKPOINT PROTEIN MAD2"/>
    <property type="match status" value="1"/>
</dbReference>
<comment type="subcellular location">
    <subcellularLocation>
        <location evidence="1">Nucleus</location>
    </subcellularLocation>
</comment>
<dbReference type="GO" id="GO:0005654">
    <property type="term" value="C:nucleoplasm"/>
    <property type="evidence" value="ECO:0007669"/>
    <property type="project" value="TreeGrafter"/>
</dbReference>
<dbReference type="FunFam" id="3.30.900.10:FF:000002">
    <property type="entry name" value="Mitotic spindle assembly checkpoint protein MAD2A"/>
    <property type="match status" value="1"/>
</dbReference>
<reference evidence="11" key="1">
    <citation type="submission" date="2022-11" db="UniProtKB">
        <authorList>
            <consortium name="WormBaseParasite"/>
        </authorList>
    </citation>
    <scope>IDENTIFICATION</scope>
</reference>
<evidence type="ECO:0000256" key="7">
    <source>
        <dbReference type="ARBA" id="ARBA00068928"/>
    </source>
</evidence>
<dbReference type="GO" id="GO:0000776">
    <property type="term" value="C:kinetochore"/>
    <property type="evidence" value="ECO:0007669"/>
    <property type="project" value="TreeGrafter"/>
</dbReference>
<dbReference type="Proteomes" id="UP000887565">
    <property type="component" value="Unplaced"/>
</dbReference>
<evidence type="ECO:0000313" key="11">
    <source>
        <dbReference type="WBParaSite" id="nRc.2.0.1.t07665-RA"/>
    </source>
</evidence>
<keyword evidence="4" id="KW-0498">Mitosis</keyword>
<feature type="domain" description="HORMA" evidence="9">
    <location>
        <begin position="23"/>
        <end position="210"/>
    </location>
</feature>
<dbReference type="Pfam" id="PF02301">
    <property type="entry name" value="HORMA"/>
    <property type="match status" value="1"/>
</dbReference>
<dbReference type="WBParaSite" id="nRc.2.0.1.t07665-RA">
    <property type="protein sequence ID" value="nRc.2.0.1.t07665-RA"/>
    <property type="gene ID" value="nRc.2.0.1.g07665"/>
</dbReference>
<accession>A0A915I1T6</accession>
<dbReference type="GO" id="GO:0051301">
    <property type="term" value="P:cell division"/>
    <property type="evidence" value="ECO:0007669"/>
    <property type="project" value="UniProtKB-KW"/>
</dbReference>
<proteinExistence type="inferred from homology"/>
<evidence type="ECO:0000256" key="1">
    <source>
        <dbReference type="ARBA" id="ARBA00004123"/>
    </source>
</evidence>
<dbReference type="AlphaFoldDB" id="A0A915I1T6"/>
<evidence type="ECO:0000256" key="4">
    <source>
        <dbReference type="ARBA" id="ARBA00022776"/>
    </source>
</evidence>
<evidence type="ECO:0000256" key="8">
    <source>
        <dbReference type="ARBA" id="ARBA00076594"/>
    </source>
</evidence>
<evidence type="ECO:0000259" key="9">
    <source>
        <dbReference type="PROSITE" id="PS50815"/>
    </source>
</evidence>
<keyword evidence="3" id="KW-0132">Cell division</keyword>
<evidence type="ECO:0000256" key="3">
    <source>
        <dbReference type="ARBA" id="ARBA00022618"/>
    </source>
</evidence>
<keyword evidence="10" id="KW-1185">Reference proteome</keyword>
<dbReference type="OMA" id="WQFDVEI"/>
<dbReference type="InterPro" id="IPR036570">
    <property type="entry name" value="HORMA_dom_sf"/>
</dbReference>
<dbReference type="PROSITE" id="PS50815">
    <property type="entry name" value="HORMA"/>
    <property type="match status" value="1"/>
</dbReference>
<evidence type="ECO:0000256" key="5">
    <source>
        <dbReference type="ARBA" id="ARBA00023242"/>
    </source>
</evidence>
<keyword evidence="5" id="KW-0539">Nucleus</keyword>
<dbReference type="InterPro" id="IPR045091">
    <property type="entry name" value="Mad2-like"/>
</dbReference>
<organism evidence="10 11">
    <name type="scientific">Romanomermis culicivorax</name>
    <name type="common">Nematode worm</name>
    <dbReference type="NCBI Taxonomy" id="13658"/>
    <lineage>
        <taxon>Eukaryota</taxon>
        <taxon>Metazoa</taxon>
        <taxon>Ecdysozoa</taxon>
        <taxon>Nematoda</taxon>
        <taxon>Enoplea</taxon>
        <taxon>Dorylaimia</taxon>
        <taxon>Mermithida</taxon>
        <taxon>Mermithoidea</taxon>
        <taxon>Mermithidae</taxon>
        <taxon>Romanomermis</taxon>
    </lineage>
</organism>
<dbReference type="Gene3D" id="3.30.900.10">
    <property type="entry name" value="HORMA domain"/>
    <property type="match status" value="1"/>
</dbReference>
<evidence type="ECO:0000256" key="6">
    <source>
        <dbReference type="ARBA" id="ARBA00023306"/>
    </source>
</evidence>
<evidence type="ECO:0000256" key="2">
    <source>
        <dbReference type="ARBA" id="ARBA00010348"/>
    </source>
</evidence>
<dbReference type="GO" id="GO:1990728">
    <property type="term" value="C:mitotic spindle assembly checkpoint MAD1-MAD2 complex"/>
    <property type="evidence" value="ECO:0007669"/>
    <property type="project" value="UniProtKB-ARBA"/>
</dbReference>
<dbReference type="PANTHER" id="PTHR11842:SF11">
    <property type="entry name" value="MITOTIC SPINDLE ASSEMBLY CHECKPOINT PROTEIN MAD2A"/>
    <property type="match status" value="1"/>
</dbReference>
<dbReference type="InterPro" id="IPR003511">
    <property type="entry name" value="HORMA_dom"/>
</dbReference>
<name>A0A915I1T6_ROMCU</name>
<sequence>MTSPLQQLQMTMSGDMAGSITLSGSAQIVKEFFYYGINNILYQRGVYPAELFRRVQKYGLSLLVTQDPQLEAYFNKLLDHVENLMSKEQCHKLVLVIADVTTKTTLERWQFNIKCDSGASESSNQSQKASNKPLERIQQEIRDVIRQITASVTFLPFLEQQCAIDVLIYAKKDSQVPEGWSDSDPRYVVNGEVVQLKSFSTGLHSVDAKIRLDGNSHNRQMHFIL</sequence>
<dbReference type="SUPFAM" id="SSF56019">
    <property type="entry name" value="The spindle assembly checkpoint protein mad2"/>
    <property type="match status" value="1"/>
</dbReference>
<keyword evidence="6" id="KW-0131">Cell cycle</keyword>